<dbReference type="GO" id="GO:0032977">
    <property type="term" value="F:membrane insertase activity"/>
    <property type="evidence" value="ECO:0007669"/>
    <property type="project" value="InterPro"/>
</dbReference>
<name>A0A1H7WMR0_9BACT</name>
<dbReference type="OrthoDB" id="9780552at2"/>
<dbReference type="Gene3D" id="2.70.98.90">
    <property type="match status" value="1"/>
</dbReference>
<keyword evidence="8 13" id="KW-1133">Transmembrane helix</keyword>
<dbReference type="Pfam" id="PF02096">
    <property type="entry name" value="60KD_IMP"/>
    <property type="match status" value="1"/>
</dbReference>
<dbReference type="RefSeq" id="WP_093882885.1">
    <property type="nucleotide sequence ID" value="NZ_FOBS01000007.1"/>
</dbReference>
<evidence type="ECO:0000256" key="5">
    <source>
        <dbReference type="ARBA" id="ARBA00022475"/>
    </source>
</evidence>
<evidence type="ECO:0000256" key="3">
    <source>
        <dbReference type="ARBA" id="ARBA00015325"/>
    </source>
</evidence>
<evidence type="ECO:0000256" key="10">
    <source>
        <dbReference type="ARBA" id="ARBA00023186"/>
    </source>
</evidence>
<keyword evidence="10 13" id="KW-0143">Chaperone</keyword>
<comment type="subunit">
    <text evidence="13">Interacts with the Sec translocase complex via SecD. Specifically interacts with transmembrane segments of nascent integral membrane proteins during membrane integration.</text>
</comment>
<evidence type="ECO:0000259" key="15">
    <source>
        <dbReference type="Pfam" id="PF02096"/>
    </source>
</evidence>
<dbReference type="InterPro" id="IPR001708">
    <property type="entry name" value="YidC/ALB3/OXA1/COX18"/>
</dbReference>
<proteinExistence type="inferred from homology"/>
<evidence type="ECO:0000256" key="13">
    <source>
        <dbReference type="HAMAP-Rule" id="MF_01810"/>
    </source>
</evidence>
<evidence type="ECO:0000256" key="1">
    <source>
        <dbReference type="ARBA" id="ARBA00004429"/>
    </source>
</evidence>
<keyword evidence="4 13" id="KW-0813">Transport</keyword>
<dbReference type="PRINTS" id="PR00701">
    <property type="entry name" value="60KDINNERMP"/>
</dbReference>
<sequence length="548" mass="61315">MDKKAILAIVLSSAVLLVYQLFFYKPAQPSKPQPATQGKGTTTVVQPKSTVSPSTSVSPSPTVGAVASQGGMPLQAEDANVKEQEISIDTPLYSAVFTTRGGALKSFALKKYRETIAADSKPVELVDVKETMPYPLSLSFPASSIDVSPAALYQADATALDLKSTAEPRRLTFVQTWPGKIKIEKIYTFYPQKYVIEMEVRAYNLSDVPLSQEIVLFWNQYVNPNVKEDSYGHVGPVSYIAKDVERESVKKMETAKVLGPDVTWAGFESKYFLAAMIPQNPSLTSLLLSKEGTTNMVSTGLKGPKNIIPPGQAGFFSYTLFLGPKDYDILKSLGAGLENAIDFGSWLKWLAMPLLVSLKFLYSYVQNYGIAIIILTILIKILFWPLGNKSYKSMKEMQKLQPKMQALKEKYKDDKARLSQETMALYKAYKVNPMGGCLPMIIQIPVFFGLYKALLYAIELRHSPFFWWIQDLSEKDPYYITPLIMGATMFIQQKMTPVSGDPTQAKIMLFMPVVFTFMFLTFPSGLVIYWLFNNLLSIGQQYYVNKRA</sequence>
<feature type="transmembrane region" description="Helical" evidence="13">
    <location>
        <begin position="6"/>
        <end position="24"/>
    </location>
</feature>
<reference evidence="17 18" key="1">
    <citation type="submission" date="2016-10" db="EMBL/GenBank/DDBJ databases">
        <authorList>
            <person name="de Groot N.N."/>
        </authorList>
    </citation>
    <scope>NUCLEOTIDE SEQUENCE [LARGE SCALE GENOMIC DNA]</scope>
    <source>
        <strain evidence="17 18">DSM 8423</strain>
    </source>
</reference>
<dbReference type="InterPro" id="IPR019998">
    <property type="entry name" value="Membr_insert_YidC"/>
</dbReference>
<feature type="transmembrane region" description="Helical" evidence="13">
    <location>
        <begin position="507"/>
        <end position="532"/>
    </location>
</feature>
<protein>
    <recommendedName>
        <fullName evidence="3 13">Membrane protein insertase YidC</fullName>
    </recommendedName>
    <alternativeName>
        <fullName evidence="12 13">Foldase YidC</fullName>
    </alternativeName>
    <alternativeName>
        <fullName evidence="11 13">Membrane integrase YidC</fullName>
    </alternativeName>
    <alternativeName>
        <fullName evidence="13">Membrane protein YidC</fullName>
    </alternativeName>
</protein>
<feature type="transmembrane region" description="Helical" evidence="13">
    <location>
        <begin position="437"/>
        <end position="458"/>
    </location>
</feature>
<feature type="region of interest" description="Disordered" evidence="14">
    <location>
        <begin position="28"/>
        <end position="68"/>
    </location>
</feature>
<keyword evidence="5 13" id="KW-1003">Cell membrane</keyword>
<comment type="subcellular location">
    <subcellularLocation>
        <location evidence="1">Cell inner membrane</location>
        <topology evidence="1">Multi-pass membrane protein</topology>
    </subcellularLocation>
    <subcellularLocation>
        <location evidence="13">Cell membrane</location>
        <topology evidence="13">Multi-pass membrane protein</topology>
    </subcellularLocation>
</comment>
<accession>A0A1H7WMR0</accession>
<gene>
    <name evidence="13" type="primary">yidC</name>
    <name evidence="17" type="ORF">SAMN04489760_10713</name>
</gene>
<dbReference type="NCBIfam" id="NF002352">
    <property type="entry name" value="PRK01318.1-3"/>
    <property type="match status" value="1"/>
</dbReference>
<evidence type="ECO:0000313" key="17">
    <source>
        <dbReference type="EMBL" id="SEM22197.1"/>
    </source>
</evidence>
<feature type="domain" description="Membrane insertase YidC N-terminal" evidence="16">
    <location>
        <begin position="86"/>
        <end position="355"/>
    </location>
</feature>
<dbReference type="PANTHER" id="PTHR12428">
    <property type="entry name" value="OXA1"/>
    <property type="match status" value="1"/>
</dbReference>
<evidence type="ECO:0000313" key="18">
    <source>
        <dbReference type="Proteomes" id="UP000198744"/>
    </source>
</evidence>
<evidence type="ECO:0000256" key="8">
    <source>
        <dbReference type="ARBA" id="ARBA00022989"/>
    </source>
</evidence>
<comment type="function">
    <text evidence="13">Required for the insertion and/or proper folding and/or complex formation of integral membrane proteins into the membrane. Involved in integration of membrane proteins that insert both dependently and independently of the Sec translocase complex, as well as at least some lipoproteins. Aids folding of multispanning membrane proteins.</text>
</comment>
<evidence type="ECO:0000256" key="7">
    <source>
        <dbReference type="ARBA" id="ARBA00022927"/>
    </source>
</evidence>
<dbReference type="NCBIfam" id="TIGR03593">
    <property type="entry name" value="yidC_nterm"/>
    <property type="match status" value="1"/>
</dbReference>
<dbReference type="STRING" id="43775.SAMN04489760_10713"/>
<dbReference type="NCBIfam" id="TIGR03592">
    <property type="entry name" value="yidC_oxa1_cterm"/>
    <property type="match status" value="1"/>
</dbReference>
<dbReference type="GO" id="GO:0051205">
    <property type="term" value="P:protein insertion into membrane"/>
    <property type="evidence" value="ECO:0007669"/>
    <property type="project" value="TreeGrafter"/>
</dbReference>
<evidence type="ECO:0000256" key="6">
    <source>
        <dbReference type="ARBA" id="ARBA00022692"/>
    </source>
</evidence>
<dbReference type="GO" id="GO:0005886">
    <property type="term" value="C:plasma membrane"/>
    <property type="evidence" value="ECO:0007669"/>
    <property type="project" value="UniProtKB-SubCell"/>
</dbReference>
<dbReference type="InterPro" id="IPR028055">
    <property type="entry name" value="YidC/Oxa/ALB_C"/>
</dbReference>
<dbReference type="GO" id="GO:0015031">
    <property type="term" value="P:protein transport"/>
    <property type="evidence" value="ECO:0007669"/>
    <property type="project" value="UniProtKB-KW"/>
</dbReference>
<organism evidence="17 18">
    <name type="scientific">Syntrophus gentianae</name>
    <dbReference type="NCBI Taxonomy" id="43775"/>
    <lineage>
        <taxon>Bacteria</taxon>
        <taxon>Pseudomonadati</taxon>
        <taxon>Thermodesulfobacteriota</taxon>
        <taxon>Syntrophia</taxon>
        <taxon>Syntrophales</taxon>
        <taxon>Syntrophaceae</taxon>
        <taxon>Syntrophus</taxon>
    </lineage>
</organism>
<dbReference type="InterPro" id="IPR038221">
    <property type="entry name" value="YidC_periplasmic_sf"/>
</dbReference>
<keyword evidence="9 13" id="KW-0472">Membrane</keyword>
<dbReference type="CDD" id="cd20070">
    <property type="entry name" value="5TM_YidC_Alb3"/>
    <property type="match status" value="1"/>
</dbReference>
<evidence type="ECO:0000256" key="4">
    <source>
        <dbReference type="ARBA" id="ARBA00022448"/>
    </source>
</evidence>
<feature type="transmembrane region" description="Helical" evidence="13">
    <location>
        <begin position="368"/>
        <end position="387"/>
    </location>
</feature>
<dbReference type="PRINTS" id="PR01900">
    <property type="entry name" value="YIDCPROTEIN"/>
</dbReference>
<dbReference type="Proteomes" id="UP000198744">
    <property type="component" value="Unassembled WGS sequence"/>
</dbReference>
<evidence type="ECO:0000256" key="2">
    <source>
        <dbReference type="ARBA" id="ARBA00010527"/>
    </source>
</evidence>
<dbReference type="PANTHER" id="PTHR12428:SF65">
    <property type="entry name" value="CYTOCHROME C OXIDASE ASSEMBLY PROTEIN COX18, MITOCHONDRIAL"/>
    <property type="match status" value="1"/>
</dbReference>
<keyword evidence="18" id="KW-1185">Reference proteome</keyword>
<comment type="similarity">
    <text evidence="2 13">Belongs to the OXA1/ALB3/YidC family. Type 1 subfamily.</text>
</comment>
<dbReference type="AlphaFoldDB" id="A0A1H7WMR0"/>
<evidence type="ECO:0000256" key="14">
    <source>
        <dbReference type="SAM" id="MobiDB-lite"/>
    </source>
</evidence>
<evidence type="ECO:0000256" key="11">
    <source>
        <dbReference type="ARBA" id="ARBA00033245"/>
    </source>
</evidence>
<evidence type="ECO:0000256" key="12">
    <source>
        <dbReference type="ARBA" id="ARBA00033342"/>
    </source>
</evidence>
<dbReference type="CDD" id="cd19961">
    <property type="entry name" value="EcYidC-like_peri"/>
    <property type="match status" value="1"/>
</dbReference>
<dbReference type="HAMAP" id="MF_01810">
    <property type="entry name" value="YidC_type1"/>
    <property type="match status" value="1"/>
</dbReference>
<dbReference type="InterPro" id="IPR028053">
    <property type="entry name" value="Membr_insert_YidC_N"/>
</dbReference>
<evidence type="ECO:0000256" key="9">
    <source>
        <dbReference type="ARBA" id="ARBA00023136"/>
    </source>
</evidence>
<keyword evidence="6 13" id="KW-0812">Transmembrane</keyword>
<feature type="domain" description="Membrane insertase YidC/Oxa/ALB C-terminal" evidence="15">
    <location>
        <begin position="368"/>
        <end position="546"/>
    </location>
</feature>
<evidence type="ECO:0000259" key="16">
    <source>
        <dbReference type="Pfam" id="PF14849"/>
    </source>
</evidence>
<dbReference type="EMBL" id="FOBS01000007">
    <property type="protein sequence ID" value="SEM22197.1"/>
    <property type="molecule type" value="Genomic_DNA"/>
</dbReference>
<feature type="compositionally biased region" description="Low complexity" evidence="14">
    <location>
        <begin position="41"/>
        <end position="63"/>
    </location>
</feature>
<keyword evidence="7 13" id="KW-0653">Protein transport</keyword>
<dbReference type="Pfam" id="PF14849">
    <property type="entry name" value="YidC_periplas"/>
    <property type="match status" value="1"/>
</dbReference>
<dbReference type="InterPro" id="IPR047196">
    <property type="entry name" value="YidC_ALB_C"/>
</dbReference>